<evidence type="ECO:0000259" key="3">
    <source>
        <dbReference type="Pfam" id="PF17746"/>
    </source>
</evidence>
<accession>A0A4P5PEA9</accession>
<evidence type="ECO:0000313" key="5">
    <source>
        <dbReference type="Proteomes" id="UP000290567"/>
    </source>
</evidence>
<evidence type="ECO:0000313" key="4">
    <source>
        <dbReference type="EMBL" id="GCF93952.1"/>
    </source>
</evidence>
<feature type="domain" description="SfsA N-terminal OB" evidence="3">
    <location>
        <begin position="12"/>
        <end position="79"/>
    </location>
</feature>
<dbReference type="CDD" id="cd22359">
    <property type="entry name" value="SfsA-like_bacterial"/>
    <property type="match status" value="1"/>
</dbReference>
<feature type="domain" description="Sugar fermentation stimulation protein C-terminal" evidence="2">
    <location>
        <begin position="82"/>
        <end position="222"/>
    </location>
</feature>
<dbReference type="InterPro" id="IPR040452">
    <property type="entry name" value="SfsA_C"/>
</dbReference>
<dbReference type="OrthoDB" id="9802365at2"/>
<reference evidence="5" key="1">
    <citation type="submission" date="2019-02" db="EMBL/GenBank/DDBJ databases">
        <title>Draft genome sequence of Enterococcus sp. Gos25-1.</title>
        <authorList>
            <person name="Tanaka N."/>
            <person name="Shiwa Y."/>
            <person name="Fujita N."/>
        </authorList>
    </citation>
    <scope>NUCLEOTIDE SEQUENCE [LARGE SCALE GENOMIC DNA]</scope>
    <source>
        <strain evidence="5">Gos25-1</strain>
    </source>
</reference>
<dbReference type="PANTHER" id="PTHR30545:SF2">
    <property type="entry name" value="SUGAR FERMENTATION STIMULATION PROTEIN A"/>
    <property type="match status" value="1"/>
</dbReference>
<dbReference type="EMBL" id="BJCC01000014">
    <property type="protein sequence ID" value="GCF93952.1"/>
    <property type="molecule type" value="Genomic_DNA"/>
</dbReference>
<keyword evidence="5" id="KW-1185">Reference proteome</keyword>
<dbReference type="Pfam" id="PF17746">
    <property type="entry name" value="SfsA_N"/>
    <property type="match status" value="1"/>
</dbReference>
<evidence type="ECO:0000259" key="2">
    <source>
        <dbReference type="Pfam" id="PF03749"/>
    </source>
</evidence>
<dbReference type="Proteomes" id="UP000290567">
    <property type="component" value="Unassembled WGS sequence"/>
</dbReference>
<dbReference type="AlphaFoldDB" id="A0A4P5PEA9"/>
<comment type="similarity">
    <text evidence="1">Belongs to the SfsA family.</text>
</comment>
<dbReference type="GO" id="GO:0003677">
    <property type="term" value="F:DNA binding"/>
    <property type="evidence" value="ECO:0007669"/>
    <property type="project" value="InterPro"/>
</dbReference>
<dbReference type="Pfam" id="PF03749">
    <property type="entry name" value="SfsA"/>
    <property type="match status" value="1"/>
</dbReference>
<dbReference type="InterPro" id="IPR041465">
    <property type="entry name" value="SfsA_N"/>
</dbReference>
<dbReference type="RefSeq" id="WP_146622393.1">
    <property type="nucleotide sequence ID" value="NZ_BJCC01000014.1"/>
</dbReference>
<proteinExistence type="inferred from homology"/>
<sequence length="243" mass="27557">MKYASIKMAYFIERPNRFIAHCRLAETDEIVIVHVKNTGRGKEVLLPNALVALNYQPSSKRKTAYDLVAVKKGGMWINIDSQIPNTLAADGIRDGCICLPNLKGKITFLKREYLYGTSKFDIYFETDHHEKGFVEVKGMTLENQGIGAFPDAPTSRGLKHVKELSSAQKEGYKSYVLFVVQFSDVVKATIHREMQPDFWEAVLHAVQDGVMILAYNCEVDEETISIKERVPFDLYQSFVDPNL</sequence>
<protein>
    <recommendedName>
        <fullName evidence="1">Sugar fermentation stimulation protein homolog</fullName>
    </recommendedName>
</protein>
<name>A0A4P5PEA9_9ENTE</name>
<dbReference type="HAMAP" id="MF_00095">
    <property type="entry name" value="SfsA"/>
    <property type="match status" value="1"/>
</dbReference>
<dbReference type="Gene3D" id="2.40.50.580">
    <property type="match status" value="1"/>
</dbReference>
<dbReference type="PANTHER" id="PTHR30545">
    <property type="entry name" value="SUGAR FERMENTATION STIMULATION PROTEIN A"/>
    <property type="match status" value="1"/>
</dbReference>
<evidence type="ECO:0000256" key="1">
    <source>
        <dbReference type="HAMAP-Rule" id="MF_00095"/>
    </source>
</evidence>
<organism evidence="4 5">
    <name type="scientific">Enterococcus florum</name>
    <dbReference type="NCBI Taxonomy" id="2480627"/>
    <lineage>
        <taxon>Bacteria</taxon>
        <taxon>Bacillati</taxon>
        <taxon>Bacillota</taxon>
        <taxon>Bacilli</taxon>
        <taxon>Lactobacillales</taxon>
        <taxon>Enterococcaceae</taxon>
        <taxon>Enterococcus</taxon>
    </lineage>
</organism>
<comment type="caution">
    <text evidence="4">The sequence shown here is derived from an EMBL/GenBank/DDBJ whole genome shotgun (WGS) entry which is preliminary data.</text>
</comment>
<dbReference type="InterPro" id="IPR005224">
    <property type="entry name" value="SfsA"/>
</dbReference>
<gene>
    <name evidence="1 4" type="primary">sfsA</name>
    <name evidence="4" type="ORF">NRIC_18430</name>
</gene>
<dbReference type="NCBIfam" id="TIGR00230">
    <property type="entry name" value="sfsA"/>
    <property type="match status" value="1"/>
</dbReference>
<dbReference type="Gene3D" id="3.40.1350.60">
    <property type="match status" value="1"/>
</dbReference>